<sequence length="150" mass="15982">MENQAHDQARAAFAAIDAGRAAAAERLVTPLWYHPILGILTAGYLAAVTSRSIIVTLVALPIFLAGVFALVSAYKKITGLWISGFNAGRASWWAAAMGAILMVLFSLAYAQVWSVWAAATTAFIAVNVFGLLFDRTLRASLRAGTIADPR</sequence>
<feature type="transmembrane region" description="Helical" evidence="1">
    <location>
        <begin position="115"/>
        <end position="133"/>
    </location>
</feature>
<reference evidence="2 3" key="1">
    <citation type="submission" date="2019-03" db="EMBL/GenBank/DDBJ databases">
        <title>Genomics of glacier-inhabiting Cryobacterium strains.</title>
        <authorList>
            <person name="Liu Q."/>
            <person name="Xin Y.-H."/>
        </authorList>
    </citation>
    <scope>NUCLEOTIDE SEQUENCE [LARGE SCALE GENOMIC DNA]</scope>
    <source>
        <strain evidence="2 3">TMT4-23</strain>
    </source>
</reference>
<gene>
    <name evidence="2" type="ORF">E3O65_08290</name>
</gene>
<comment type="caution">
    <text evidence="2">The sequence shown here is derived from an EMBL/GenBank/DDBJ whole genome shotgun (WGS) entry which is preliminary data.</text>
</comment>
<feature type="transmembrane region" description="Helical" evidence="1">
    <location>
        <begin position="92"/>
        <end position="109"/>
    </location>
</feature>
<accession>A0ABY2J050</accession>
<keyword evidence="1" id="KW-0812">Transmembrane</keyword>
<dbReference type="EMBL" id="SOGJ01000021">
    <property type="protein sequence ID" value="TFC98335.1"/>
    <property type="molecule type" value="Genomic_DNA"/>
</dbReference>
<evidence type="ECO:0000256" key="1">
    <source>
        <dbReference type="SAM" id="Phobius"/>
    </source>
</evidence>
<evidence type="ECO:0000313" key="3">
    <source>
        <dbReference type="Proteomes" id="UP000298355"/>
    </source>
</evidence>
<protein>
    <recommendedName>
        <fullName evidence="4">DUF308 domain-containing protein</fullName>
    </recommendedName>
</protein>
<name>A0ABY2J050_9MICO</name>
<feature type="transmembrane region" description="Helical" evidence="1">
    <location>
        <begin position="53"/>
        <end position="71"/>
    </location>
</feature>
<keyword evidence="3" id="KW-1185">Reference proteome</keyword>
<evidence type="ECO:0008006" key="4">
    <source>
        <dbReference type="Google" id="ProtNLM"/>
    </source>
</evidence>
<dbReference type="RefSeq" id="WP_134363273.1">
    <property type="nucleotide sequence ID" value="NZ_SOGJ01000021.1"/>
</dbReference>
<keyword evidence="1" id="KW-1133">Transmembrane helix</keyword>
<dbReference type="Proteomes" id="UP000298355">
    <property type="component" value="Unassembled WGS sequence"/>
</dbReference>
<proteinExistence type="predicted"/>
<feature type="transmembrane region" description="Helical" evidence="1">
    <location>
        <begin position="30"/>
        <end position="47"/>
    </location>
</feature>
<organism evidence="2 3">
    <name type="scientific">Cryobacterium breve</name>
    <dbReference type="NCBI Taxonomy" id="1259258"/>
    <lineage>
        <taxon>Bacteria</taxon>
        <taxon>Bacillati</taxon>
        <taxon>Actinomycetota</taxon>
        <taxon>Actinomycetes</taxon>
        <taxon>Micrococcales</taxon>
        <taxon>Microbacteriaceae</taxon>
        <taxon>Cryobacterium</taxon>
    </lineage>
</organism>
<keyword evidence="1" id="KW-0472">Membrane</keyword>
<evidence type="ECO:0000313" key="2">
    <source>
        <dbReference type="EMBL" id="TFC98335.1"/>
    </source>
</evidence>